<proteinExistence type="predicted"/>
<name>A0A1J1I577_9DIPT</name>
<gene>
    <name evidence="1" type="ORF">CLUMA_CG008779</name>
</gene>
<dbReference type="Proteomes" id="UP000183832">
    <property type="component" value="Unassembled WGS sequence"/>
</dbReference>
<evidence type="ECO:0000313" key="1">
    <source>
        <dbReference type="EMBL" id="CRK95339.1"/>
    </source>
</evidence>
<dbReference type="AlphaFoldDB" id="A0A1J1I577"/>
<evidence type="ECO:0000313" key="2">
    <source>
        <dbReference type="Proteomes" id="UP000183832"/>
    </source>
</evidence>
<organism evidence="1 2">
    <name type="scientific">Clunio marinus</name>
    <dbReference type="NCBI Taxonomy" id="568069"/>
    <lineage>
        <taxon>Eukaryota</taxon>
        <taxon>Metazoa</taxon>
        <taxon>Ecdysozoa</taxon>
        <taxon>Arthropoda</taxon>
        <taxon>Hexapoda</taxon>
        <taxon>Insecta</taxon>
        <taxon>Pterygota</taxon>
        <taxon>Neoptera</taxon>
        <taxon>Endopterygota</taxon>
        <taxon>Diptera</taxon>
        <taxon>Nematocera</taxon>
        <taxon>Chironomoidea</taxon>
        <taxon>Chironomidae</taxon>
        <taxon>Clunio</taxon>
    </lineage>
</organism>
<accession>A0A1J1I577</accession>
<reference evidence="1 2" key="1">
    <citation type="submission" date="2015-04" db="EMBL/GenBank/DDBJ databases">
        <authorList>
            <person name="Syromyatnikov M.Y."/>
            <person name="Popov V.N."/>
        </authorList>
    </citation>
    <scope>NUCLEOTIDE SEQUENCE [LARGE SCALE GENOMIC DNA]</scope>
</reference>
<protein>
    <submittedName>
        <fullName evidence="1">CLUMA_CG008779, isoform A</fullName>
    </submittedName>
</protein>
<keyword evidence="2" id="KW-1185">Reference proteome</keyword>
<dbReference type="EMBL" id="CVRI01000041">
    <property type="protein sequence ID" value="CRK95339.1"/>
    <property type="molecule type" value="Genomic_DNA"/>
</dbReference>
<sequence>MYPCIIVTIVNIRMMRGQTKIFQNLSQFIFSDFRRLKFDFNLLQQILYTEYFAFSLALIKVQYASPFVAGISILSDCCMHIFFMLMPLL</sequence>